<keyword evidence="1" id="KW-1133">Transmembrane helix</keyword>
<accession>A0A918QLP7</accession>
<reference evidence="2" key="2">
    <citation type="submission" date="2020-09" db="EMBL/GenBank/DDBJ databases">
        <authorList>
            <person name="Sun Q."/>
            <person name="Ohkuma M."/>
        </authorList>
    </citation>
    <scope>NUCLEOTIDE SEQUENCE</scope>
    <source>
        <strain evidence="2">JCM 4834</strain>
    </source>
</reference>
<dbReference type="Proteomes" id="UP000634660">
    <property type="component" value="Unassembled WGS sequence"/>
</dbReference>
<dbReference type="AlphaFoldDB" id="A0A918QLP7"/>
<evidence type="ECO:0000313" key="2">
    <source>
        <dbReference type="EMBL" id="GGZ54905.1"/>
    </source>
</evidence>
<reference evidence="2" key="1">
    <citation type="journal article" date="2014" name="Int. J. Syst. Evol. Microbiol.">
        <title>Complete genome sequence of Corynebacterium casei LMG S-19264T (=DSM 44701T), isolated from a smear-ripened cheese.</title>
        <authorList>
            <consortium name="US DOE Joint Genome Institute (JGI-PGF)"/>
            <person name="Walter F."/>
            <person name="Albersmeier A."/>
            <person name="Kalinowski J."/>
            <person name="Ruckert C."/>
        </authorList>
    </citation>
    <scope>NUCLEOTIDE SEQUENCE</scope>
    <source>
        <strain evidence="2">JCM 4834</strain>
    </source>
</reference>
<name>A0A918QLP7_9ACTN</name>
<dbReference type="EMBL" id="BMVX01000004">
    <property type="protein sequence ID" value="GGZ54905.1"/>
    <property type="molecule type" value="Genomic_DNA"/>
</dbReference>
<evidence type="ECO:0000313" key="3">
    <source>
        <dbReference type="Proteomes" id="UP000634660"/>
    </source>
</evidence>
<comment type="caution">
    <text evidence="2">The sequence shown here is derived from an EMBL/GenBank/DDBJ whole genome shotgun (WGS) entry which is preliminary data.</text>
</comment>
<protein>
    <submittedName>
        <fullName evidence="2">Uncharacterized protein</fullName>
    </submittedName>
</protein>
<sequence>MAVRGEQMRQPVPGPAPAVPVLVYWAVAAAVAPCAAVSVAVPVPVAVRVVSSVVVVPVTRHAAQCGTPIRLRLQRSYTL</sequence>
<keyword evidence="1" id="KW-0472">Membrane</keyword>
<proteinExistence type="predicted"/>
<organism evidence="2 3">
    <name type="scientific">Streptomyces subrutilus</name>
    <dbReference type="NCBI Taxonomy" id="36818"/>
    <lineage>
        <taxon>Bacteria</taxon>
        <taxon>Bacillati</taxon>
        <taxon>Actinomycetota</taxon>
        <taxon>Actinomycetes</taxon>
        <taxon>Kitasatosporales</taxon>
        <taxon>Streptomycetaceae</taxon>
        <taxon>Streptomyces</taxon>
    </lineage>
</organism>
<evidence type="ECO:0000256" key="1">
    <source>
        <dbReference type="SAM" id="Phobius"/>
    </source>
</evidence>
<feature type="transmembrane region" description="Helical" evidence="1">
    <location>
        <begin position="21"/>
        <end position="41"/>
    </location>
</feature>
<keyword evidence="1" id="KW-0812">Transmembrane</keyword>
<gene>
    <name evidence="2" type="ORF">GCM10010371_13000</name>
</gene>